<dbReference type="Gene3D" id="1.20.1250.20">
    <property type="entry name" value="MFS general substrate transporter like domains"/>
    <property type="match status" value="1"/>
</dbReference>
<dbReference type="InterPro" id="IPR000109">
    <property type="entry name" value="POT_fam"/>
</dbReference>
<keyword evidence="2 5" id="KW-0812">Transmembrane</keyword>
<feature type="transmembrane region" description="Helical" evidence="5">
    <location>
        <begin position="123"/>
        <end position="141"/>
    </location>
</feature>
<reference evidence="6 7" key="1">
    <citation type="submission" date="2023-09" db="EMBL/GenBank/DDBJ databases">
        <title>Nesidiocoris tenuis whole genome shotgun sequence.</title>
        <authorList>
            <person name="Shibata T."/>
            <person name="Shimoda M."/>
            <person name="Kobayashi T."/>
            <person name="Uehara T."/>
        </authorList>
    </citation>
    <scope>NUCLEOTIDE SEQUENCE [LARGE SCALE GENOMIC DNA]</scope>
    <source>
        <strain evidence="6 7">Japan</strain>
    </source>
</reference>
<dbReference type="Pfam" id="PF00854">
    <property type="entry name" value="PTR2"/>
    <property type="match status" value="1"/>
</dbReference>
<keyword evidence="7" id="KW-1185">Reference proteome</keyword>
<dbReference type="InterPro" id="IPR036259">
    <property type="entry name" value="MFS_trans_sf"/>
</dbReference>
<name>A0ABN7B0S6_9HEMI</name>
<feature type="transmembrane region" description="Helical" evidence="5">
    <location>
        <begin position="223"/>
        <end position="241"/>
    </location>
</feature>
<feature type="transmembrane region" description="Helical" evidence="5">
    <location>
        <begin position="661"/>
        <end position="680"/>
    </location>
</feature>
<evidence type="ECO:0000313" key="6">
    <source>
        <dbReference type="EMBL" id="BES97384.1"/>
    </source>
</evidence>
<organism evidence="6 7">
    <name type="scientific">Nesidiocoris tenuis</name>
    <dbReference type="NCBI Taxonomy" id="355587"/>
    <lineage>
        <taxon>Eukaryota</taxon>
        <taxon>Metazoa</taxon>
        <taxon>Ecdysozoa</taxon>
        <taxon>Arthropoda</taxon>
        <taxon>Hexapoda</taxon>
        <taxon>Insecta</taxon>
        <taxon>Pterygota</taxon>
        <taxon>Neoptera</taxon>
        <taxon>Paraneoptera</taxon>
        <taxon>Hemiptera</taxon>
        <taxon>Heteroptera</taxon>
        <taxon>Panheteroptera</taxon>
        <taxon>Cimicomorpha</taxon>
        <taxon>Miridae</taxon>
        <taxon>Dicyphina</taxon>
        <taxon>Nesidiocoris</taxon>
    </lineage>
</organism>
<evidence type="ECO:0000256" key="4">
    <source>
        <dbReference type="ARBA" id="ARBA00023136"/>
    </source>
</evidence>
<feature type="transmembrane region" description="Helical" evidence="5">
    <location>
        <begin position="97"/>
        <end position="116"/>
    </location>
</feature>
<evidence type="ECO:0000256" key="5">
    <source>
        <dbReference type="SAM" id="Phobius"/>
    </source>
</evidence>
<feature type="transmembrane region" description="Helical" evidence="5">
    <location>
        <begin position="320"/>
        <end position="342"/>
    </location>
</feature>
<evidence type="ECO:0000313" key="7">
    <source>
        <dbReference type="Proteomes" id="UP001307889"/>
    </source>
</evidence>
<evidence type="ECO:0000256" key="2">
    <source>
        <dbReference type="ARBA" id="ARBA00022692"/>
    </source>
</evidence>
<feature type="transmembrane region" description="Helical" evidence="5">
    <location>
        <begin position="66"/>
        <end position="85"/>
    </location>
</feature>
<accession>A0ABN7B0S6</accession>
<keyword evidence="4 5" id="KW-0472">Membrane</keyword>
<evidence type="ECO:0000256" key="1">
    <source>
        <dbReference type="ARBA" id="ARBA00004141"/>
    </source>
</evidence>
<feature type="transmembrane region" description="Helical" evidence="5">
    <location>
        <begin position="273"/>
        <end position="294"/>
    </location>
</feature>
<dbReference type="Proteomes" id="UP001307889">
    <property type="component" value="Chromosome 8"/>
</dbReference>
<evidence type="ECO:0000256" key="3">
    <source>
        <dbReference type="ARBA" id="ARBA00022989"/>
    </source>
</evidence>
<dbReference type="EMBL" id="AP028916">
    <property type="protein sequence ID" value="BES97384.1"/>
    <property type="molecule type" value="Genomic_DNA"/>
</dbReference>
<protein>
    <submittedName>
        <fullName evidence="6">Uncharacterized protein</fullName>
    </submittedName>
</protein>
<comment type="subcellular location">
    <subcellularLocation>
        <location evidence="1">Membrane</location>
        <topology evidence="1">Multi-pass membrane protein</topology>
    </subcellularLocation>
</comment>
<proteinExistence type="predicted"/>
<gene>
    <name evidence="6" type="ORF">NTJ_10200</name>
</gene>
<feature type="transmembrane region" description="Helical" evidence="5">
    <location>
        <begin position="195"/>
        <end position="217"/>
    </location>
</feature>
<keyword evidence="3 5" id="KW-1133">Transmembrane helix</keyword>
<feature type="transmembrane region" description="Helical" evidence="5">
    <location>
        <begin position="161"/>
        <end position="183"/>
    </location>
</feature>
<feature type="transmembrane region" description="Helical" evidence="5">
    <location>
        <begin position="354"/>
        <end position="375"/>
    </location>
</feature>
<sequence>MRRETASTITTTGRTEEHEIHERIKPFAKALIAMECPYSAFSYNLKYMMGTRGSFLVGIKQDQWSIYTNIGIFLSSVAAVCLGIHTDSNLQKFSKYIIGNSICFIASAILFITNNLAHFKQEIRFLMNTISLAWMLLYFVVEPVRVALFFDQLPVHMPPHQAGHVFLMYQEMKTLGSLMYIALNKVFKSNLTEIHTGFSVIFTGIPLIYTVGILSFIKVYDPGSNSTGMGISCITCFFFSLRRRFIDGEKAESHWLDVAREAYDSRTLRNTKLMSSVVFIYMTLLSYGMTSILMKNTWSDQAKNLIEDLNVKQYYIDVNIIYFTLTIVFLPIIEYLLLPLWGKYRKPLTELQKIGITVFLTGFSFIATTILQLQIEKHTTLMPSSGYAQARIFNTSPFKVKLSADWNFPPVVIPAQGMIEAWNIECDHHKSIEVHILSIGEDAGKANFTGLIFSKPGESMSFLVGWKDLFRVEGTDPILSGPEGTNEPDKVRVYLINYIDDNYSPMMMKGQIVSFINQGSQIDAMVPACQGKYTFQLYPGTYDVNCPGKHHLNCNTTLTFQESGLYAILPFHKDDVSLLLKQFVILSPAVYSVYVMLPQIAILSFAEAMGKIPINLFIFKESPAETRTMSLALYYFSRDGTSIVFAAFSDVFRFQVDSFQLVLVTGIHMVFCFIFVYAALRFQRYPEEDPSRRRRAIMKKDTMVDRSSPHTL</sequence>